<keyword evidence="7" id="KW-1185">Reference proteome</keyword>
<evidence type="ECO:0000256" key="2">
    <source>
        <dbReference type="ARBA" id="ARBA00022729"/>
    </source>
</evidence>
<reference evidence="7" key="1">
    <citation type="journal article" date="2004" name="Environ. Microbiol.">
        <title>The genome of Desulfotalea psychrophila, a sulfate-reducing bacterium from permanently cold Arctic sediments.</title>
        <authorList>
            <person name="Rabus R."/>
            <person name="Ruepp A."/>
            <person name="Frickey T."/>
            <person name="Rattei T."/>
            <person name="Fartmann B."/>
            <person name="Stark M."/>
            <person name="Bauer M."/>
            <person name="Zibat A."/>
            <person name="Lombardot T."/>
            <person name="Becker I."/>
            <person name="Amann J."/>
            <person name="Gellner K."/>
            <person name="Teeling H."/>
            <person name="Leuschner W.D."/>
            <person name="Gloeckner F.-O."/>
            <person name="Lupas A.N."/>
            <person name="Amann R."/>
            <person name="Klenk H.-P."/>
        </authorList>
    </citation>
    <scope>NUCLEOTIDE SEQUENCE [LARGE SCALE GENOMIC DNA]</scope>
    <source>
        <strain evidence="7">DSM 12343 / LSv54</strain>
    </source>
</reference>
<dbReference type="Proteomes" id="UP000000602">
    <property type="component" value="Chromosome"/>
</dbReference>
<protein>
    <recommendedName>
        <fullName evidence="5">Organic solvent tolerance-like N-terminal domain-containing protein</fullName>
    </recommendedName>
</protein>
<evidence type="ECO:0000256" key="4">
    <source>
        <dbReference type="SAM" id="SignalP"/>
    </source>
</evidence>
<keyword evidence="3" id="KW-0574">Periplasm</keyword>
<dbReference type="PANTHER" id="PTHR36504">
    <property type="entry name" value="LIPOPOLYSACCHARIDE EXPORT SYSTEM PROTEIN LPTA"/>
    <property type="match status" value="1"/>
</dbReference>
<dbReference type="GO" id="GO:0009279">
    <property type="term" value="C:cell outer membrane"/>
    <property type="evidence" value="ECO:0007669"/>
    <property type="project" value="TreeGrafter"/>
</dbReference>
<accession>Q6AR55</accession>
<dbReference type="OrthoDB" id="9782597at2"/>
<feature type="chain" id="PRO_5004271640" description="Organic solvent tolerance-like N-terminal domain-containing protein" evidence="4">
    <location>
        <begin position="27"/>
        <end position="166"/>
    </location>
</feature>
<sequence length="166" mass="18756">MKARKLLSILFCYTLLQTLIASTAFAKDAPIYIEANHMTSTENTNTVFFEGDVDAKQDDVRIRSNKMTVFYSKASKGEKSQQVKKIICTGNTEVTRGEWLGTGQRMVYTTKDKKIVLTGNAKAWQNQNMVSGETITYFLDQKRSEVVGTPQKNKKPSRVNMTIIQN</sequence>
<dbReference type="eggNOG" id="COG1934">
    <property type="taxonomic scope" value="Bacteria"/>
</dbReference>
<dbReference type="PANTHER" id="PTHR36504:SF1">
    <property type="entry name" value="LIPOPOLYSACCHARIDE EXPORT SYSTEM PROTEIN LPTA"/>
    <property type="match status" value="1"/>
</dbReference>
<dbReference type="GO" id="GO:0017089">
    <property type="term" value="F:glycolipid transfer activity"/>
    <property type="evidence" value="ECO:0007669"/>
    <property type="project" value="TreeGrafter"/>
</dbReference>
<dbReference type="InterPro" id="IPR014340">
    <property type="entry name" value="LptA"/>
</dbReference>
<dbReference type="KEGG" id="dps:DP0440"/>
<dbReference type="InterPro" id="IPR052037">
    <property type="entry name" value="LPS_export_LptA"/>
</dbReference>
<dbReference type="Pfam" id="PF03968">
    <property type="entry name" value="LptD_N"/>
    <property type="match status" value="1"/>
</dbReference>
<dbReference type="GO" id="GO:0015920">
    <property type="term" value="P:lipopolysaccharide transport"/>
    <property type="evidence" value="ECO:0007669"/>
    <property type="project" value="InterPro"/>
</dbReference>
<dbReference type="RefSeq" id="WP_011187685.1">
    <property type="nucleotide sequence ID" value="NC_006138.1"/>
</dbReference>
<dbReference type="EMBL" id="CR522870">
    <property type="protein sequence ID" value="CAG35169.1"/>
    <property type="molecule type" value="Genomic_DNA"/>
</dbReference>
<dbReference type="NCBIfam" id="TIGR03002">
    <property type="entry name" value="outer_YhbN_LptA"/>
    <property type="match status" value="1"/>
</dbReference>
<dbReference type="HOGENOM" id="CLU_095993_7_0_7"/>
<gene>
    <name evidence="6" type="ordered locus">DP0440</name>
</gene>
<feature type="signal peptide" evidence="4">
    <location>
        <begin position="1"/>
        <end position="26"/>
    </location>
</feature>
<dbReference type="GO" id="GO:0030288">
    <property type="term" value="C:outer membrane-bounded periplasmic space"/>
    <property type="evidence" value="ECO:0007669"/>
    <property type="project" value="TreeGrafter"/>
</dbReference>
<feature type="domain" description="Organic solvent tolerance-like N-terminal" evidence="5">
    <location>
        <begin position="32"/>
        <end position="142"/>
    </location>
</feature>
<proteinExistence type="predicted"/>
<evidence type="ECO:0000259" key="5">
    <source>
        <dbReference type="Pfam" id="PF03968"/>
    </source>
</evidence>
<dbReference type="AlphaFoldDB" id="Q6AR55"/>
<evidence type="ECO:0000256" key="1">
    <source>
        <dbReference type="ARBA" id="ARBA00022448"/>
    </source>
</evidence>
<name>Q6AR55_DESPS</name>
<dbReference type="GO" id="GO:0001530">
    <property type="term" value="F:lipopolysaccharide binding"/>
    <property type="evidence" value="ECO:0007669"/>
    <property type="project" value="InterPro"/>
</dbReference>
<dbReference type="Gene3D" id="2.60.450.10">
    <property type="entry name" value="Lipopolysaccharide (LPS) transport protein A like domain"/>
    <property type="match status" value="1"/>
</dbReference>
<evidence type="ECO:0000313" key="7">
    <source>
        <dbReference type="Proteomes" id="UP000000602"/>
    </source>
</evidence>
<evidence type="ECO:0000313" key="6">
    <source>
        <dbReference type="EMBL" id="CAG35169.1"/>
    </source>
</evidence>
<dbReference type="STRING" id="177439.DP0440"/>
<evidence type="ECO:0000256" key="3">
    <source>
        <dbReference type="ARBA" id="ARBA00022764"/>
    </source>
</evidence>
<keyword evidence="2 4" id="KW-0732">Signal</keyword>
<organism evidence="6 7">
    <name type="scientific">Desulfotalea psychrophila (strain LSv54 / DSM 12343)</name>
    <dbReference type="NCBI Taxonomy" id="177439"/>
    <lineage>
        <taxon>Bacteria</taxon>
        <taxon>Pseudomonadati</taxon>
        <taxon>Thermodesulfobacteriota</taxon>
        <taxon>Desulfobulbia</taxon>
        <taxon>Desulfobulbales</taxon>
        <taxon>Desulfocapsaceae</taxon>
        <taxon>Desulfotalea</taxon>
    </lineage>
</organism>
<keyword evidence="1" id="KW-0813">Transport</keyword>
<dbReference type="InterPro" id="IPR005653">
    <property type="entry name" value="OstA-like_N"/>
</dbReference>